<dbReference type="RefSeq" id="WP_175477836.1">
    <property type="nucleotide sequence ID" value="NZ_FOOG01000011.1"/>
</dbReference>
<evidence type="ECO:0000313" key="6">
    <source>
        <dbReference type="Proteomes" id="UP000198897"/>
    </source>
</evidence>
<evidence type="ECO:0000259" key="3">
    <source>
        <dbReference type="Pfam" id="PF09972"/>
    </source>
</evidence>
<evidence type="ECO:0000259" key="4">
    <source>
        <dbReference type="Pfam" id="PF20990"/>
    </source>
</evidence>
<dbReference type="InterPro" id="IPR018702">
    <property type="entry name" value="DUF2207"/>
</dbReference>
<sequence>MKKTLPILFAAVILLVLPLQALAVEYSITKTTIDVELQKNGDVKVGEKHTYAFDGEFNGITRTLYAKEGTKITNVQAYEKKQNLKVEGEDQTYKIYRSGKDETITVTLTYLIEDGVEVYADRAQFYWSFFDETNESAYESFSVSIHPPSKTEDVLALGYHTAYGTEQIEDGGVVQFDLGYVSSGENMEVRAAYPSSLFSAGPVSNEDISGTIQSEKESMAAEAAAEENRQNTLKQIAPYALALFIAAGIVMAGYAVSRYRSNQREVDRQLNSLSFVPEEEMSLPATLYFQNHRNLTIRSLTASILELVRKGYVKQKSDQEFQVIHRNTDYEHETILLSWLFDEVGGNGTFHFEDIHEYTADKSNHEQYQKDFNLWKRTVKKEIDAQDLYESMNKWRGFTGLAGTLAILFGIYQLAAWMFVFIVLGVLFLVLAFAYRPQTVKGKKIHLQWKRLMHTDKDPGALTDDEQLRVFLYEIGTGHRKVENEPGIHNRSFSSLDTGTPAAHNDIMLFIILAASLHSNFSEADQTVSAAAAADII</sequence>
<evidence type="ECO:0000256" key="1">
    <source>
        <dbReference type="SAM" id="Phobius"/>
    </source>
</evidence>
<feature type="transmembrane region" description="Helical" evidence="1">
    <location>
        <begin position="418"/>
        <end position="435"/>
    </location>
</feature>
<accession>A0A1I2MAU3</accession>
<keyword evidence="1" id="KW-0812">Transmembrane</keyword>
<dbReference type="AlphaFoldDB" id="A0A1I2MAU3"/>
<organism evidence="5 6">
    <name type="scientific">Halobacillus alkaliphilus</name>
    <dbReference type="NCBI Taxonomy" id="396056"/>
    <lineage>
        <taxon>Bacteria</taxon>
        <taxon>Bacillati</taxon>
        <taxon>Bacillota</taxon>
        <taxon>Bacilli</taxon>
        <taxon>Bacillales</taxon>
        <taxon>Bacillaceae</taxon>
        <taxon>Halobacillus</taxon>
    </lineage>
</organism>
<keyword evidence="1" id="KW-1133">Transmembrane helix</keyword>
<evidence type="ECO:0000256" key="2">
    <source>
        <dbReference type="SAM" id="SignalP"/>
    </source>
</evidence>
<feature type="signal peptide" evidence="2">
    <location>
        <begin position="1"/>
        <end position="23"/>
    </location>
</feature>
<dbReference type="EMBL" id="FOOG01000011">
    <property type="protein sequence ID" value="SFF86321.1"/>
    <property type="molecule type" value="Genomic_DNA"/>
</dbReference>
<feature type="domain" description="Predicted membrane protein YciQ-like C-terminal" evidence="4">
    <location>
        <begin position="294"/>
        <end position="472"/>
    </location>
</feature>
<dbReference type="Pfam" id="PF20990">
    <property type="entry name" value="DUF2207_C"/>
    <property type="match status" value="1"/>
</dbReference>
<feature type="transmembrane region" description="Helical" evidence="1">
    <location>
        <begin position="395"/>
        <end position="412"/>
    </location>
</feature>
<reference evidence="6" key="1">
    <citation type="submission" date="2016-10" db="EMBL/GenBank/DDBJ databases">
        <authorList>
            <person name="Varghese N."/>
            <person name="Submissions S."/>
        </authorList>
    </citation>
    <scope>NUCLEOTIDE SEQUENCE [LARGE SCALE GENOMIC DNA]</scope>
    <source>
        <strain evidence="6">FP5</strain>
    </source>
</reference>
<feature type="domain" description="DUF2207" evidence="3">
    <location>
        <begin position="27"/>
        <end position="192"/>
    </location>
</feature>
<dbReference type="InterPro" id="IPR048389">
    <property type="entry name" value="YciQ-like_C"/>
</dbReference>
<feature type="chain" id="PRO_5011738926" evidence="2">
    <location>
        <begin position="24"/>
        <end position="537"/>
    </location>
</feature>
<gene>
    <name evidence="5" type="ORF">SAMN05216353_11156</name>
</gene>
<protein>
    <submittedName>
        <fullName evidence="5">Uncharacterized membrane protein</fullName>
    </submittedName>
</protein>
<keyword evidence="1" id="KW-0472">Membrane</keyword>
<name>A0A1I2MAU3_9BACI</name>
<proteinExistence type="predicted"/>
<evidence type="ECO:0000313" key="5">
    <source>
        <dbReference type="EMBL" id="SFF86321.1"/>
    </source>
</evidence>
<dbReference type="Pfam" id="PF09972">
    <property type="entry name" value="DUF2207"/>
    <property type="match status" value="1"/>
</dbReference>
<feature type="transmembrane region" description="Helical" evidence="1">
    <location>
        <begin position="236"/>
        <end position="256"/>
    </location>
</feature>
<keyword evidence="2" id="KW-0732">Signal</keyword>
<keyword evidence="6" id="KW-1185">Reference proteome</keyword>
<dbReference type="Proteomes" id="UP000198897">
    <property type="component" value="Unassembled WGS sequence"/>
</dbReference>